<reference evidence="5" key="1">
    <citation type="journal article" date="2019" name="Int. J. Syst. Evol. Microbiol.">
        <title>The Global Catalogue of Microorganisms (GCM) 10K type strain sequencing project: providing services to taxonomists for standard genome sequencing and annotation.</title>
        <authorList>
            <consortium name="The Broad Institute Genomics Platform"/>
            <consortium name="The Broad Institute Genome Sequencing Center for Infectious Disease"/>
            <person name="Wu L."/>
            <person name="Ma J."/>
        </authorList>
    </citation>
    <scope>NUCLEOTIDE SEQUENCE [LARGE SCALE GENOMIC DNA]</scope>
    <source>
        <strain evidence="5">JCM 17440</strain>
    </source>
</reference>
<name>A0ABP8CL16_9ACTN</name>
<proteinExistence type="predicted"/>
<evidence type="ECO:0000256" key="1">
    <source>
        <dbReference type="ARBA" id="ARBA00022679"/>
    </source>
</evidence>
<protein>
    <submittedName>
        <fullName evidence="4">GNAT family N-acetyltransferase</fullName>
    </submittedName>
</protein>
<dbReference type="PANTHER" id="PTHR43877:SF2">
    <property type="entry name" value="AMINOALKYLPHOSPHONATE N-ACETYLTRANSFERASE-RELATED"/>
    <property type="match status" value="1"/>
</dbReference>
<keyword evidence="5" id="KW-1185">Reference proteome</keyword>
<evidence type="ECO:0000259" key="3">
    <source>
        <dbReference type="PROSITE" id="PS51186"/>
    </source>
</evidence>
<dbReference type="RefSeq" id="WP_344904892.1">
    <property type="nucleotide sequence ID" value="NZ_BAABAS010000026.1"/>
</dbReference>
<evidence type="ECO:0000256" key="2">
    <source>
        <dbReference type="ARBA" id="ARBA00023315"/>
    </source>
</evidence>
<dbReference type="EMBL" id="BAABAS010000026">
    <property type="protein sequence ID" value="GAA4240399.1"/>
    <property type="molecule type" value="Genomic_DNA"/>
</dbReference>
<keyword evidence="2" id="KW-0012">Acyltransferase</keyword>
<sequence length="184" mass="20276">MAVRMTEVALRIRVGKLEDVPAVLKLYDGAVEWLVASGRSQQWGTNPWSESPKAIERVKRFARSGGMRVVEHEGDIVGAMRLGDAPRFLPAVDEPELFLEALVIDRRCAGLGVGTALLDQARAEAVEKGISLLRLECWSGGDQGLVRYYERAGFVQTGHVKSDFHEGWEGAILSQRLEQSARAC</sequence>
<organism evidence="4 5">
    <name type="scientific">Actinomadura meridiana</name>
    <dbReference type="NCBI Taxonomy" id="559626"/>
    <lineage>
        <taxon>Bacteria</taxon>
        <taxon>Bacillati</taxon>
        <taxon>Actinomycetota</taxon>
        <taxon>Actinomycetes</taxon>
        <taxon>Streptosporangiales</taxon>
        <taxon>Thermomonosporaceae</taxon>
        <taxon>Actinomadura</taxon>
    </lineage>
</organism>
<accession>A0ABP8CL16</accession>
<dbReference type="Proteomes" id="UP001501710">
    <property type="component" value="Unassembled WGS sequence"/>
</dbReference>
<feature type="domain" description="N-acetyltransferase" evidence="3">
    <location>
        <begin position="10"/>
        <end position="178"/>
    </location>
</feature>
<dbReference type="InterPro" id="IPR000182">
    <property type="entry name" value="GNAT_dom"/>
</dbReference>
<comment type="caution">
    <text evidence="4">The sequence shown here is derived from an EMBL/GenBank/DDBJ whole genome shotgun (WGS) entry which is preliminary data.</text>
</comment>
<dbReference type="PROSITE" id="PS51186">
    <property type="entry name" value="GNAT"/>
    <property type="match status" value="1"/>
</dbReference>
<dbReference type="InterPro" id="IPR016181">
    <property type="entry name" value="Acyl_CoA_acyltransferase"/>
</dbReference>
<dbReference type="PANTHER" id="PTHR43877">
    <property type="entry name" value="AMINOALKYLPHOSPHONATE N-ACETYLTRANSFERASE-RELATED-RELATED"/>
    <property type="match status" value="1"/>
</dbReference>
<dbReference type="SUPFAM" id="SSF55729">
    <property type="entry name" value="Acyl-CoA N-acyltransferases (Nat)"/>
    <property type="match status" value="1"/>
</dbReference>
<evidence type="ECO:0000313" key="5">
    <source>
        <dbReference type="Proteomes" id="UP001501710"/>
    </source>
</evidence>
<dbReference type="Pfam" id="PF00583">
    <property type="entry name" value="Acetyltransf_1"/>
    <property type="match status" value="1"/>
</dbReference>
<dbReference type="InterPro" id="IPR050832">
    <property type="entry name" value="Bact_Acetyltransf"/>
</dbReference>
<dbReference type="Gene3D" id="3.40.630.30">
    <property type="match status" value="1"/>
</dbReference>
<dbReference type="CDD" id="cd04301">
    <property type="entry name" value="NAT_SF"/>
    <property type="match status" value="1"/>
</dbReference>
<keyword evidence="1" id="KW-0808">Transferase</keyword>
<gene>
    <name evidence="4" type="ORF">GCM10022254_64870</name>
</gene>
<evidence type="ECO:0000313" key="4">
    <source>
        <dbReference type="EMBL" id="GAA4240399.1"/>
    </source>
</evidence>